<dbReference type="InterPro" id="IPR002371">
    <property type="entry name" value="FlgK"/>
</dbReference>
<sequence>MTSTFHSIETAKRSLFTQTAALNTTGHNISNANTEGYTRQVVKMQASIPIEAYGLNRSNAPGQLGTGVEYQSIKRIRESYLDTQYRNENNANGSWGIKSDTLNKLEGIFNEPSNTGISKVLNNFWNSWSNLSKDPESASARKVVKENAAALTDAMNYMSGQLNQLSQDLTANVGVKASEVQNYLTSIADLNGSITRIEGLGDHANDLRDQRDLLTDKLSRIINVNVQETDQGYTIMMGNQTLVEGSEVQVDVDGSTADDKGNFLENAYTSGNLKGGEVYGVIASREVYVKDYQKQLDDMANTLATGDIQITLPKGSILPEGVSINGVNGRVIDQDTVVTVKGLNGLHQLGYTLMGLQVADSLSLKLRVVEL</sequence>
<evidence type="ECO:0000256" key="1">
    <source>
        <dbReference type="ARBA" id="ARBA00004365"/>
    </source>
</evidence>
<dbReference type="AlphaFoldDB" id="W7YQ62"/>
<evidence type="ECO:0000259" key="9">
    <source>
        <dbReference type="Pfam" id="PF22638"/>
    </source>
</evidence>
<evidence type="ECO:0000256" key="7">
    <source>
        <dbReference type="RuleBase" id="RU362065"/>
    </source>
</evidence>
<comment type="similarity">
    <text evidence="3 7">Belongs to the flagella basal body rod proteins family.</text>
</comment>
<reference evidence="10 11" key="1">
    <citation type="journal article" date="2014" name="Genome Announc.">
        <title>Draft Genome Sequence of Paenibacillus pini JCM 16418T, Isolated from the Rhizosphere of Pine Tree.</title>
        <authorList>
            <person name="Yuki M."/>
            <person name="Oshima K."/>
            <person name="Suda W."/>
            <person name="Oshida Y."/>
            <person name="Kitamura K."/>
            <person name="Iida Y."/>
            <person name="Hattori M."/>
            <person name="Ohkuma M."/>
        </authorList>
    </citation>
    <scope>NUCLEOTIDE SEQUENCE [LARGE SCALE GENOMIC DNA]</scope>
    <source>
        <strain evidence="10 11">JCM 16418</strain>
    </source>
</reference>
<gene>
    <name evidence="7" type="primary">flgK</name>
    <name evidence="10" type="ORF">JCM16418_4906</name>
</gene>
<dbReference type="PRINTS" id="PR01005">
    <property type="entry name" value="FLGHOOKAP1"/>
</dbReference>
<dbReference type="Pfam" id="PF22638">
    <property type="entry name" value="FlgK_D1"/>
    <property type="match status" value="1"/>
</dbReference>
<keyword evidence="10" id="KW-0282">Flagellum</keyword>
<dbReference type="GO" id="GO:0005198">
    <property type="term" value="F:structural molecule activity"/>
    <property type="evidence" value="ECO:0007669"/>
    <property type="project" value="UniProtKB-UniRule"/>
</dbReference>
<feature type="domain" description="Flagellar basal body rod protein N-terminal" evidence="8">
    <location>
        <begin position="9"/>
        <end position="38"/>
    </location>
</feature>
<dbReference type="PANTHER" id="PTHR30033">
    <property type="entry name" value="FLAGELLAR HOOK-ASSOCIATED PROTEIN 1"/>
    <property type="match status" value="1"/>
</dbReference>
<evidence type="ECO:0000256" key="5">
    <source>
        <dbReference type="ARBA" id="ARBA00022525"/>
    </source>
</evidence>
<dbReference type="EMBL" id="BAVZ01000032">
    <property type="protein sequence ID" value="GAF10687.1"/>
    <property type="molecule type" value="Genomic_DNA"/>
</dbReference>
<keyword evidence="6 7" id="KW-0975">Bacterial flagellum</keyword>
<dbReference type="GO" id="GO:0009424">
    <property type="term" value="C:bacterial-type flagellum hook"/>
    <property type="evidence" value="ECO:0007669"/>
    <property type="project" value="UniProtKB-UniRule"/>
</dbReference>
<proteinExistence type="inferred from homology"/>
<dbReference type="Proteomes" id="UP000019364">
    <property type="component" value="Unassembled WGS sequence"/>
</dbReference>
<comment type="caution">
    <text evidence="10">The sequence shown here is derived from an EMBL/GenBank/DDBJ whole genome shotgun (WGS) entry which is preliminary data.</text>
</comment>
<evidence type="ECO:0000313" key="11">
    <source>
        <dbReference type="Proteomes" id="UP000019364"/>
    </source>
</evidence>
<evidence type="ECO:0000256" key="2">
    <source>
        <dbReference type="ARBA" id="ARBA00004613"/>
    </source>
</evidence>
<accession>W7YQ62</accession>
<evidence type="ECO:0000256" key="4">
    <source>
        <dbReference type="ARBA" id="ARBA00016244"/>
    </source>
</evidence>
<dbReference type="InterPro" id="IPR001444">
    <property type="entry name" value="Flag_bb_rod_N"/>
</dbReference>
<keyword evidence="10" id="KW-0969">Cilium</keyword>
<protein>
    <recommendedName>
        <fullName evidence="4 7">Flagellar hook-associated protein 1</fullName>
        <shortName evidence="7">HAP1</shortName>
    </recommendedName>
</protein>
<evidence type="ECO:0000313" key="10">
    <source>
        <dbReference type="EMBL" id="GAF10687.1"/>
    </source>
</evidence>
<comment type="subcellular location">
    <subcellularLocation>
        <location evidence="1 7">Bacterial flagellum</location>
    </subcellularLocation>
    <subcellularLocation>
        <location evidence="2 7">Secreted</location>
    </subcellularLocation>
</comment>
<evidence type="ECO:0000259" key="8">
    <source>
        <dbReference type="Pfam" id="PF00460"/>
    </source>
</evidence>
<dbReference type="NCBIfam" id="TIGR02492">
    <property type="entry name" value="flgK_ends"/>
    <property type="match status" value="1"/>
</dbReference>
<dbReference type="eggNOG" id="COG1256">
    <property type="taxonomic scope" value="Bacteria"/>
</dbReference>
<evidence type="ECO:0000256" key="3">
    <source>
        <dbReference type="ARBA" id="ARBA00009677"/>
    </source>
</evidence>
<name>W7YQ62_9BACL</name>
<dbReference type="GO" id="GO:0044780">
    <property type="term" value="P:bacterial-type flagellum assembly"/>
    <property type="evidence" value="ECO:0007669"/>
    <property type="project" value="InterPro"/>
</dbReference>
<evidence type="ECO:0000256" key="6">
    <source>
        <dbReference type="ARBA" id="ARBA00023143"/>
    </source>
</evidence>
<dbReference type="STRING" id="1236976.JCM16418_4906"/>
<dbReference type="InterPro" id="IPR053927">
    <property type="entry name" value="FlgK_helical"/>
</dbReference>
<feature type="domain" description="Flagellar hook-associated protein FlgK helical" evidence="9">
    <location>
        <begin position="102"/>
        <end position="305"/>
    </location>
</feature>
<keyword evidence="10" id="KW-0966">Cell projection</keyword>
<dbReference type="GO" id="GO:0005576">
    <property type="term" value="C:extracellular region"/>
    <property type="evidence" value="ECO:0007669"/>
    <property type="project" value="UniProtKB-SubCell"/>
</dbReference>
<keyword evidence="11" id="KW-1185">Reference proteome</keyword>
<dbReference type="PANTHER" id="PTHR30033:SF1">
    <property type="entry name" value="FLAGELLAR HOOK-ASSOCIATED PROTEIN 1"/>
    <property type="match status" value="1"/>
</dbReference>
<dbReference type="Pfam" id="PF00460">
    <property type="entry name" value="Flg_bb_rod"/>
    <property type="match status" value="1"/>
</dbReference>
<keyword evidence="5 7" id="KW-0964">Secreted</keyword>
<organism evidence="10 11">
    <name type="scientific">Paenibacillus pini JCM 16418</name>
    <dbReference type="NCBI Taxonomy" id="1236976"/>
    <lineage>
        <taxon>Bacteria</taxon>
        <taxon>Bacillati</taxon>
        <taxon>Bacillota</taxon>
        <taxon>Bacilli</taxon>
        <taxon>Bacillales</taxon>
        <taxon>Paenibacillaceae</taxon>
        <taxon>Paenibacillus</taxon>
    </lineage>
</organism>